<comment type="caution">
    <text evidence="1">The sequence shown here is derived from an EMBL/GenBank/DDBJ whole genome shotgun (WGS) entry which is preliminary data.</text>
</comment>
<gene>
    <name evidence="1" type="ORF">CPELLU_LOCUS12732</name>
</gene>
<protein>
    <submittedName>
        <fullName evidence="1">14229_t:CDS:1</fullName>
    </submittedName>
</protein>
<dbReference type="Proteomes" id="UP000789759">
    <property type="component" value="Unassembled WGS sequence"/>
</dbReference>
<dbReference type="OrthoDB" id="2446584at2759"/>
<evidence type="ECO:0000313" key="1">
    <source>
        <dbReference type="EMBL" id="CAG8718320.1"/>
    </source>
</evidence>
<feature type="non-terminal residue" evidence="1">
    <location>
        <position position="1"/>
    </location>
</feature>
<name>A0A9N9NA51_9GLOM</name>
<dbReference type="EMBL" id="CAJVQA010012644">
    <property type="protein sequence ID" value="CAG8718320.1"/>
    <property type="molecule type" value="Genomic_DNA"/>
</dbReference>
<evidence type="ECO:0000313" key="2">
    <source>
        <dbReference type="Proteomes" id="UP000789759"/>
    </source>
</evidence>
<organism evidence="1 2">
    <name type="scientific">Cetraspora pellucida</name>
    <dbReference type="NCBI Taxonomy" id="1433469"/>
    <lineage>
        <taxon>Eukaryota</taxon>
        <taxon>Fungi</taxon>
        <taxon>Fungi incertae sedis</taxon>
        <taxon>Mucoromycota</taxon>
        <taxon>Glomeromycotina</taxon>
        <taxon>Glomeromycetes</taxon>
        <taxon>Diversisporales</taxon>
        <taxon>Gigasporaceae</taxon>
        <taxon>Cetraspora</taxon>
    </lineage>
</organism>
<proteinExistence type="predicted"/>
<reference evidence="1" key="1">
    <citation type="submission" date="2021-06" db="EMBL/GenBank/DDBJ databases">
        <authorList>
            <person name="Kallberg Y."/>
            <person name="Tangrot J."/>
            <person name="Rosling A."/>
        </authorList>
    </citation>
    <scope>NUCLEOTIDE SEQUENCE</scope>
    <source>
        <strain evidence="1">FL966</strain>
    </source>
</reference>
<sequence>DFIRAKAMTLQIENFQKSKERNDKKGIFIVKEKTYLAKLDIDNLTATLKTLTINQIKQESSNDNKINKIKSYIRELIKVVKELTNNNSFSLSS</sequence>
<dbReference type="AlphaFoldDB" id="A0A9N9NA51"/>
<accession>A0A9N9NA51</accession>
<keyword evidence="2" id="KW-1185">Reference proteome</keyword>